<evidence type="ECO:0000313" key="7">
    <source>
        <dbReference type="EMBL" id="KAG7429064.1"/>
    </source>
</evidence>
<protein>
    <submittedName>
        <fullName evidence="7">Transcription factor atf21</fullName>
    </submittedName>
</protein>
<comment type="subcellular location">
    <subcellularLocation>
        <location evidence="1">Nucleus</location>
    </subcellularLocation>
</comment>
<evidence type="ECO:0000256" key="4">
    <source>
        <dbReference type="ARBA" id="ARBA00023242"/>
    </source>
</evidence>
<dbReference type="GO" id="GO:0005634">
    <property type="term" value="C:nucleus"/>
    <property type="evidence" value="ECO:0007669"/>
    <property type="project" value="UniProtKB-SubCell"/>
</dbReference>
<evidence type="ECO:0000256" key="2">
    <source>
        <dbReference type="ARBA" id="ARBA00023015"/>
    </source>
</evidence>
<evidence type="ECO:0000313" key="8">
    <source>
        <dbReference type="Proteomes" id="UP000693942"/>
    </source>
</evidence>
<organism evidence="7 8">
    <name type="scientific">Fusarium oxysporum f. sp. raphani</name>
    <dbReference type="NCBI Taxonomy" id="96318"/>
    <lineage>
        <taxon>Eukaryota</taxon>
        <taxon>Fungi</taxon>
        <taxon>Dikarya</taxon>
        <taxon>Ascomycota</taxon>
        <taxon>Pezizomycotina</taxon>
        <taxon>Sordariomycetes</taxon>
        <taxon>Hypocreomycetidae</taxon>
        <taxon>Hypocreales</taxon>
        <taxon>Nectriaceae</taxon>
        <taxon>Fusarium</taxon>
        <taxon>Fusarium oxysporum species complex</taxon>
    </lineage>
</organism>
<comment type="caution">
    <text evidence="7">The sequence shown here is derived from an EMBL/GenBank/DDBJ whole genome shotgun (WGS) entry which is preliminary data.</text>
</comment>
<feature type="compositionally biased region" description="Polar residues" evidence="5">
    <location>
        <begin position="499"/>
        <end position="508"/>
    </location>
</feature>
<evidence type="ECO:0000256" key="3">
    <source>
        <dbReference type="ARBA" id="ARBA00023163"/>
    </source>
</evidence>
<feature type="domain" description="BZIP" evidence="6">
    <location>
        <begin position="516"/>
        <end position="579"/>
    </location>
</feature>
<dbReference type="Pfam" id="PF05699">
    <property type="entry name" value="Dimer_Tnp_hAT"/>
    <property type="match status" value="1"/>
</dbReference>
<dbReference type="InterPro" id="IPR051027">
    <property type="entry name" value="bZIP_transcription_factors"/>
</dbReference>
<evidence type="ECO:0000256" key="5">
    <source>
        <dbReference type="SAM" id="MobiDB-lite"/>
    </source>
</evidence>
<keyword evidence="2" id="KW-0805">Transcription regulation</keyword>
<reference evidence="7" key="1">
    <citation type="submission" date="2021-04" db="EMBL/GenBank/DDBJ databases">
        <title>First draft genome resource for Brassicaceae pathogens Fusarium oxysporum f. sp. raphani and Fusarium oxysporum f. sp. rapae.</title>
        <authorList>
            <person name="Asai S."/>
        </authorList>
    </citation>
    <scope>NUCLEOTIDE SEQUENCE</scope>
    <source>
        <strain evidence="7">Tf1262</strain>
    </source>
</reference>
<keyword evidence="3" id="KW-0804">Transcription</keyword>
<dbReference type="Pfam" id="PF07716">
    <property type="entry name" value="bZIP_2"/>
    <property type="match status" value="1"/>
</dbReference>
<dbReference type="GO" id="GO:0046983">
    <property type="term" value="F:protein dimerization activity"/>
    <property type="evidence" value="ECO:0007669"/>
    <property type="project" value="InterPro"/>
</dbReference>
<dbReference type="PROSITE" id="PS50217">
    <property type="entry name" value="BZIP"/>
    <property type="match status" value="1"/>
</dbReference>
<gene>
    <name evidence="7" type="ORF">Forpi1262_v009578</name>
</gene>
<dbReference type="GO" id="GO:0003700">
    <property type="term" value="F:DNA-binding transcription factor activity"/>
    <property type="evidence" value="ECO:0007669"/>
    <property type="project" value="InterPro"/>
</dbReference>
<dbReference type="EMBL" id="JAELUR010000007">
    <property type="protein sequence ID" value="KAG7429064.1"/>
    <property type="molecule type" value="Genomic_DNA"/>
</dbReference>
<dbReference type="AlphaFoldDB" id="A0A8J5U5J8"/>
<dbReference type="InterPro" id="IPR008906">
    <property type="entry name" value="HATC_C_dom"/>
</dbReference>
<proteinExistence type="predicted"/>
<feature type="region of interest" description="Disordered" evidence="5">
    <location>
        <begin position="435"/>
        <end position="521"/>
    </location>
</feature>
<name>A0A8J5U5J8_FUSOX</name>
<feature type="compositionally biased region" description="Basic and acidic residues" evidence="5">
    <location>
        <begin position="469"/>
        <end position="485"/>
    </location>
</feature>
<dbReference type="Proteomes" id="UP000693942">
    <property type="component" value="Unassembled WGS sequence"/>
</dbReference>
<feature type="region of interest" description="Disordered" evidence="5">
    <location>
        <begin position="128"/>
        <end position="155"/>
    </location>
</feature>
<dbReference type="PROSITE" id="PS00036">
    <property type="entry name" value="BZIP_BASIC"/>
    <property type="match status" value="1"/>
</dbReference>
<dbReference type="InterPro" id="IPR004827">
    <property type="entry name" value="bZIP"/>
</dbReference>
<evidence type="ECO:0000259" key="6">
    <source>
        <dbReference type="PROSITE" id="PS50217"/>
    </source>
</evidence>
<keyword evidence="4" id="KW-0539">Nucleus</keyword>
<dbReference type="SMART" id="SM00338">
    <property type="entry name" value="BRLZ"/>
    <property type="match status" value="1"/>
</dbReference>
<dbReference type="CDD" id="cd14687">
    <property type="entry name" value="bZIP_ATF2"/>
    <property type="match status" value="1"/>
</dbReference>
<dbReference type="PANTHER" id="PTHR19304">
    <property type="entry name" value="CYCLIC-AMP RESPONSE ELEMENT BINDING PROTEIN"/>
    <property type="match status" value="1"/>
</dbReference>
<evidence type="ECO:0000256" key="1">
    <source>
        <dbReference type="ARBA" id="ARBA00004123"/>
    </source>
</evidence>
<accession>A0A8J5U5J8</accession>
<sequence>MAAQQLSLESLLGISGQRKSLKQQLDAASIKTDAGRTTLADLPTVQIGCKKYIPEEYIANKNRKGQRSWIQAHGFFLTEVSPDLRTLQTYWVCSKCDERGKSSLFVATNTTSPIEHLRRSHMITEADDNAGEDSYSSRADIHPPSKRRCLESPTARSNVNKAKELTVGWIATANLPFTAPSNPYLRRMLDLHDALLAKEDLALNELSRAADERNTCHSTLERNTLMNCWSKLDEYYSLIGQSPLYPAAVILHPRWNVSWLEANWTSDEQLVWLRDAKNSVREFFEQHYPREEQPETSRTVTGKAVRQDGPSQFDQWMQSCDRCMMEEEDELGVYMRQGPVRRENLSSVLWWKDHQEEYRRLSKFALDILAIPAMSVDPERTFSVTKLTRWIYGPLHDYNTGLTRHWQHTSHEMNYMNTGNGLNPVVEDIPLFPVSEHGISKESPGQGHWHSPSPQRTPDRKTNCYSDDLTSRKSTERTPLGDRDINPQIKKTGKYSPVRRTSNTSSNGAHAAQQDNDRMKRIRERNRIAANKLRIKQREEQQGLESSKQDLERINRDLSTCVADLTVEVYELKMQLLQHSGCNCTLIQNYLAHESQRYMQTLVEEPQSTVLFLQAETPMRCEQK</sequence>